<dbReference type="InterPro" id="IPR055562">
    <property type="entry name" value="DUF7138"/>
</dbReference>
<dbReference type="AlphaFoldDB" id="A0A833RII0"/>
<name>A0A833RII0_9POAL</name>
<organism evidence="3 4">
    <name type="scientific">Carex littledalei</name>
    <dbReference type="NCBI Taxonomy" id="544730"/>
    <lineage>
        <taxon>Eukaryota</taxon>
        <taxon>Viridiplantae</taxon>
        <taxon>Streptophyta</taxon>
        <taxon>Embryophyta</taxon>
        <taxon>Tracheophyta</taxon>
        <taxon>Spermatophyta</taxon>
        <taxon>Magnoliopsida</taxon>
        <taxon>Liliopsida</taxon>
        <taxon>Poales</taxon>
        <taxon>Cyperaceae</taxon>
        <taxon>Cyperoideae</taxon>
        <taxon>Cariceae</taxon>
        <taxon>Carex</taxon>
        <taxon>Carex subgen. Euthyceras</taxon>
    </lineage>
</organism>
<evidence type="ECO:0000313" key="3">
    <source>
        <dbReference type="EMBL" id="KAF3336486.1"/>
    </source>
</evidence>
<dbReference type="Proteomes" id="UP000623129">
    <property type="component" value="Unassembled WGS sequence"/>
</dbReference>
<feature type="domain" description="DUF7138" evidence="2">
    <location>
        <begin position="19"/>
        <end position="92"/>
    </location>
</feature>
<feature type="compositionally biased region" description="Basic residues" evidence="1">
    <location>
        <begin position="105"/>
        <end position="114"/>
    </location>
</feature>
<gene>
    <name evidence="3" type="ORF">FCM35_KLT19072</name>
</gene>
<sequence length="241" mass="27054">MAEQLVLPSPPKNGALTLHLPVILSEGSERVHFGNLSVHPSIGFKKLQLDLSKMIGVPPYQMSSFLERSTSDRIPIDQKMDLGVLSREEGEWKILAVVRRPGNGRSRRGRRTKGGSRAFTEDRKPQPEKIILRRKDSSNTPVVYDLMYGPVAMMPMWGHFYQPQICDVQMETQSQRLWRDTWHAREPAQAVCAICEAAAYLGVDAAFHCCARDEIVEVGSFVRSPVGPIERPSVKRVESCA</sequence>
<reference evidence="3" key="1">
    <citation type="submission" date="2020-01" db="EMBL/GenBank/DDBJ databases">
        <title>Genome sequence of Kobresia littledalei, the first chromosome-level genome in the family Cyperaceae.</title>
        <authorList>
            <person name="Qu G."/>
        </authorList>
    </citation>
    <scope>NUCLEOTIDE SEQUENCE</scope>
    <source>
        <strain evidence="3">C.B.Clarke</strain>
        <tissue evidence="3">Leaf</tissue>
    </source>
</reference>
<evidence type="ECO:0000313" key="4">
    <source>
        <dbReference type="Proteomes" id="UP000623129"/>
    </source>
</evidence>
<evidence type="ECO:0000256" key="1">
    <source>
        <dbReference type="SAM" id="MobiDB-lite"/>
    </source>
</evidence>
<accession>A0A833RII0</accession>
<proteinExistence type="predicted"/>
<dbReference type="EMBL" id="SWLB01000007">
    <property type="protein sequence ID" value="KAF3336486.1"/>
    <property type="molecule type" value="Genomic_DNA"/>
</dbReference>
<dbReference type="Pfam" id="PF23596">
    <property type="entry name" value="DUF7138"/>
    <property type="match status" value="1"/>
</dbReference>
<dbReference type="PANTHER" id="PTHR36351">
    <property type="entry name" value="EMBRYO SAC DEVELOPMENT ARREST 12"/>
    <property type="match status" value="1"/>
</dbReference>
<protein>
    <recommendedName>
        <fullName evidence="2">DUF7138 domain-containing protein</fullName>
    </recommendedName>
</protein>
<feature type="region of interest" description="Disordered" evidence="1">
    <location>
        <begin position="102"/>
        <end position="126"/>
    </location>
</feature>
<comment type="caution">
    <text evidence="3">The sequence shown here is derived from an EMBL/GenBank/DDBJ whole genome shotgun (WGS) entry which is preliminary data.</text>
</comment>
<evidence type="ECO:0000259" key="2">
    <source>
        <dbReference type="Pfam" id="PF23596"/>
    </source>
</evidence>
<dbReference type="OrthoDB" id="778072at2759"/>
<keyword evidence="4" id="KW-1185">Reference proteome</keyword>
<dbReference type="PANTHER" id="PTHR36351:SF1">
    <property type="entry name" value="EMBRYO SAC DEVELOPMENT ARREST 12"/>
    <property type="match status" value="1"/>
</dbReference>